<dbReference type="OrthoDB" id="6375478at2759"/>
<name>A0A5B7F2Z2_PORTR</name>
<sequence length="300" mass="31929">MNHSDVKMAWRQASACLSLVVWVCCTNVCVVSAKGKSPVHSKGPISDRLATASDIGNVTAPSSTLPAADTARKILLTTDDGTDSQQEAENSHRHVGSSVKNSSDGEAPVTEAASKRNTSVQGGGSGGDGGVSAIIRGLPPSSSSSSATAEQLRSATSLAGTLALLLISVVIAGALFVMVICFIHKWRENMGTGIKVNTSKKINAGCQCLHPSQAHAVAVHLLVKDVIIHLRFLCFLHFHGIFHILFWYYIFHWCCLEKLQHGGLALFLGKFILHHCLAEECVHGSGAPTNWLAVELWCAV</sequence>
<keyword evidence="2" id="KW-1133">Transmembrane helix</keyword>
<dbReference type="AlphaFoldDB" id="A0A5B7F2Z2"/>
<feature type="region of interest" description="Disordered" evidence="1">
    <location>
        <begin position="81"/>
        <end position="126"/>
    </location>
</feature>
<evidence type="ECO:0000256" key="1">
    <source>
        <dbReference type="SAM" id="MobiDB-lite"/>
    </source>
</evidence>
<dbReference type="Proteomes" id="UP000324222">
    <property type="component" value="Unassembled WGS sequence"/>
</dbReference>
<keyword evidence="5" id="KW-1185">Reference proteome</keyword>
<feature type="signal peptide" evidence="3">
    <location>
        <begin position="1"/>
        <end position="25"/>
    </location>
</feature>
<accession>A0A5B7F2Z2</accession>
<keyword evidence="2" id="KW-0472">Membrane</keyword>
<evidence type="ECO:0000256" key="2">
    <source>
        <dbReference type="SAM" id="Phobius"/>
    </source>
</evidence>
<dbReference type="EMBL" id="VSRR010004855">
    <property type="protein sequence ID" value="MPC40912.1"/>
    <property type="molecule type" value="Genomic_DNA"/>
</dbReference>
<evidence type="ECO:0000313" key="4">
    <source>
        <dbReference type="EMBL" id="MPC40912.1"/>
    </source>
</evidence>
<feature type="transmembrane region" description="Helical" evidence="2">
    <location>
        <begin position="230"/>
        <end position="250"/>
    </location>
</feature>
<protein>
    <submittedName>
        <fullName evidence="4">Uncharacterized protein</fullName>
    </submittedName>
</protein>
<comment type="caution">
    <text evidence="4">The sequence shown here is derived from an EMBL/GenBank/DDBJ whole genome shotgun (WGS) entry which is preliminary data.</text>
</comment>
<feature type="transmembrane region" description="Helical" evidence="2">
    <location>
        <begin position="162"/>
        <end position="183"/>
    </location>
</feature>
<keyword evidence="2" id="KW-0812">Transmembrane</keyword>
<feature type="chain" id="PRO_5022892373" evidence="3">
    <location>
        <begin position="26"/>
        <end position="300"/>
    </location>
</feature>
<evidence type="ECO:0000256" key="3">
    <source>
        <dbReference type="SAM" id="SignalP"/>
    </source>
</evidence>
<proteinExistence type="predicted"/>
<reference evidence="4 5" key="1">
    <citation type="submission" date="2019-05" db="EMBL/GenBank/DDBJ databases">
        <title>Another draft genome of Portunus trituberculatus and its Hox gene families provides insights of decapod evolution.</title>
        <authorList>
            <person name="Jeong J.-H."/>
            <person name="Song I."/>
            <person name="Kim S."/>
            <person name="Choi T."/>
            <person name="Kim D."/>
            <person name="Ryu S."/>
            <person name="Kim W."/>
        </authorList>
    </citation>
    <scope>NUCLEOTIDE SEQUENCE [LARGE SCALE GENOMIC DNA]</scope>
    <source>
        <tissue evidence="4">Muscle</tissue>
    </source>
</reference>
<organism evidence="4 5">
    <name type="scientific">Portunus trituberculatus</name>
    <name type="common">Swimming crab</name>
    <name type="synonym">Neptunus trituberculatus</name>
    <dbReference type="NCBI Taxonomy" id="210409"/>
    <lineage>
        <taxon>Eukaryota</taxon>
        <taxon>Metazoa</taxon>
        <taxon>Ecdysozoa</taxon>
        <taxon>Arthropoda</taxon>
        <taxon>Crustacea</taxon>
        <taxon>Multicrustacea</taxon>
        <taxon>Malacostraca</taxon>
        <taxon>Eumalacostraca</taxon>
        <taxon>Eucarida</taxon>
        <taxon>Decapoda</taxon>
        <taxon>Pleocyemata</taxon>
        <taxon>Brachyura</taxon>
        <taxon>Eubrachyura</taxon>
        <taxon>Portunoidea</taxon>
        <taxon>Portunidae</taxon>
        <taxon>Portuninae</taxon>
        <taxon>Portunus</taxon>
    </lineage>
</organism>
<gene>
    <name evidence="4" type="ORF">E2C01_034486</name>
</gene>
<keyword evidence="3" id="KW-0732">Signal</keyword>
<evidence type="ECO:0000313" key="5">
    <source>
        <dbReference type="Proteomes" id="UP000324222"/>
    </source>
</evidence>